<evidence type="ECO:0000313" key="2">
    <source>
        <dbReference type="Proteomes" id="UP001327027"/>
    </source>
</evidence>
<protein>
    <recommendedName>
        <fullName evidence="3">Lipoprotein</fullName>
    </recommendedName>
</protein>
<sequence>MRRVILTLVIMTYSISLIACEKKESNNDGNFQIIEASITHDTNIASTIWEIKVKGNAGETTPNPVGQLHGAPVLGYVFPTTLKPSDVGFSQTDGILALALTSHPDFDDTPLWDENNDRAYDNDGIVWHPHWVVLRKDDRVSGGLSVKQFEKEDKSVVLPPTNPGMPMYMDSPGFQVITKGNSIKVLIPDYRMNYQIKFNFDAVSAYMQVNTKIQDKPMLGVYEVYSVLSTDLSLPYSVTSKK</sequence>
<reference evidence="1 2" key="1">
    <citation type="journal article" date="2013" name="Int. J. Syst. Evol. Microbiol.">
        <title>Aquimarina gracilis sp. nov., isolated from the gut microflora of a mussel, Mytilus coruscus, and emended description of Aquimarina spongiae.</title>
        <authorList>
            <person name="Park S.C."/>
            <person name="Choe H.N."/>
            <person name="Baik K.S."/>
            <person name="Seong C.N."/>
        </authorList>
    </citation>
    <scope>NUCLEOTIDE SEQUENCE [LARGE SCALE GENOMIC DNA]</scope>
    <source>
        <strain evidence="1 2">PSC32</strain>
    </source>
</reference>
<comment type="caution">
    <text evidence="1">The sequence shown here is derived from an EMBL/GenBank/DDBJ whole genome shotgun (WGS) entry which is preliminary data.</text>
</comment>
<accession>A0ABU5ZYM0</accession>
<dbReference type="Proteomes" id="UP001327027">
    <property type="component" value="Unassembled WGS sequence"/>
</dbReference>
<gene>
    <name evidence="1" type="ORF">U6A24_15660</name>
</gene>
<evidence type="ECO:0000313" key="1">
    <source>
        <dbReference type="EMBL" id="MEB3346910.1"/>
    </source>
</evidence>
<dbReference type="EMBL" id="JAYKLX010000007">
    <property type="protein sequence ID" value="MEB3346910.1"/>
    <property type="molecule type" value="Genomic_DNA"/>
</dbReference>
<organism evidence="1 2">
    <name type="scientific">Aquimarina gracilis</name>
    <dbReference type="NCBI Taxonomy" id="874422"/>
    <lineage>
        <taxon>Bacteria</taxon>
        <taxon>Pseudomonadati</taxon>
        <taxon>Bacteroidota</taxon>
        <taxon>Flavobacteriia</taxon>
        <taxon>Flavobacteriales</taxon>
        <taxon>Flavobacteriaceae</taxon>
        <taxon>Aquimarina</taxon>
    </lineage>
</organism>
<keyword evidence="2" id="KW-1185">Reference proteome</keyword>
<proteinExistence type="predicted"/>
<dbReference type="PROSITE" id="PS51257">
    <property type="entry name" value="PROKAR_LIPOPROTEIN"/>
    <property type="match status" value="1"/>
</dbReference>
<dbReference type="RefSeq" id="WP_324180932.1">
    <property type="nucleotide sequence ID" value="NZ_BAABAW010000020.1"/>
</dbReference>
<name>A0ABU5ZYM0_9FLAO</name>
<evidence type="ECO:0008006" key="3">
    <source>
        <dbReference type="Google" id="ProtNLM"/>
    </source>
</evidence>